<evidence type="ECO:0000313" key="2">
    <source>
        <dbReference type="Proteomes" id="UP000596660"/>
    </source>
</evidence>
<dbReference type="Proteomes" id="UP000596660">
    <property type="component" value="Unplaced"/>
</dbReference>
<name>A0A803MP74_CHEQI</name>
<reference evidence="1" key="1">
    <citation type="journal article" date="2017" name="Nature">
        <title>The genome of Chenopodium quinoa.</title>
        <authorList>
            <person name="Jarvis D.E."/>
            <person name="Ho Y.S."/>
            <person name="Lightfoot D.J."/>
            <person name="Schmoeckel S.M."/>
            <person name="Li B."/>
            <person name="Borm T.J.A."/>
            <person name="Ohyanagi H."/>
            <person name="Mineta K."/>
            <person name="Michell C.T."/>
            <person name="Saber N."/>
            <person name="Kharbatia N.M."/>
            <person name="Rupper R.R."/>
            <person name="Sharp A.R."/>
            <person name="Dally N."/>
            <person name="Boughton B.A."/>
            <person name="Woo Y.H."/>
            <person name="Gao G."/>
            <person name="Schijlen E.G.W.M."/>
            <person name="Guo X."/>
            <person name="Momin A.A."/>
            <person name="Negrao S."/>
            <person name="Al-Babili S."/>
            <person name="Gehring C."/>
            <person name="Roessner U."/>
            <person name="Jung C."/>
            <person name="Murphy K."/>
            <person name="Arold S.T."/>
            <person name="Gojobori T."/>
            <person name="van der Linden C.G."/>
            <person name="van Loo E.N."/>
            <person name="Jellen E.N."/>
            <person name="Maughan P.J."/>
            <person name="Tester M."/>
        </authorList>
    </citation>
    <scope>NUCLEOTIDE SEQUENCE [LARGE SCALE GENOMIC DNA]</scope>
    <source>
        <strain evidence="1">cv. PI 614886</strain>
    </source>
</reference>
<evidence type="ECO:0000313" key="1">
    <source>
        <dbReference type="EnsemblPlants" id="AUR62033075-RA:cds"/>
    </source>
</evidence>
<accession>A0A803MP74</accession>
<dbReference type="Gramene" id="AUR62033075-RA">
    <property type="protein sequence ID" value="AUR62033075-RA:cds"/>
    <property type="gene ID" value="AUR62033075"/>
</dbReference>
<organism evidence="1 2">
    <name type="scientific">Chenopodium quinoa</name>
    <name type="common">Quinoa</name>
    <dbReference type="NCBI Taxonomy" id="63459"/>
    <lineage>
        <taxon>Eukaryota</taxon>
        <taxon>Viridiplantae</taxon>
        <taxon>Streptophyta</taxon>
        <taxon>Embryophyta</taxon>
        <taxon>Tracheophyta</taxon>
        <taxon>Spermatophyta</taxon>
        <taxon>Magnoliopsida</taxon>
        <taxon>eudicotyledons</taxon>
        <taxon>Gunneridae</taxon>
        <taxon>Pentapetalae</taxon>
        <taxon>Caryophyllales</taxon>
        <taxon>Chenopodiaceae</taxon>
        <taxon>Chenopodioideae</taxon>
        <taxon>Atripliceae</taxon>
        <taxon>Chenopodium</taxon>
    </lineage>
</organism>
<dbReference type="AlphaFoldDB" id="A0A803MP74"/>
<sequence length="205" mass="23875">MSCITYYDDRLLFGWKKDNSKSVGGKIKEAGKVIETFQQYEKSSMNVNWPLETFGRVLGKFDETKTRTVREMGFGTLFYAVGKRLPRLLAYWLCTRVDVDKKCLRTTDVMCLDVSYGGDIGHPLKVNDYFLAKRKREEDDEVIADIDDEDLAWITIDVKERRTLVKEEYAYQKKKKSGKVVNEVNVLNEEEVKRKMKNNKKSEGK</sequence>
<protein>
    <submittedName>
        <fullName evidence="1">Uncharacterized protein</fullName>
    </submittedName>
</protein>
<dbReference type="EnsemblPlants" id="AUR62033075-RA">
    <property type="protein sequence ID" value="AUR62033075-RA:cds"/>
    <property type="gene ID" value="AUR62033075"/>
</dbReference>
<proteinExistence type="predicted"/>
<keyword evidence="2" id="KW-1185">Reference proteome</keyword>
<reference evidence="1" key="2">
    <citation type="submission" date="2021-03" db="UniProtKB">
        <authorList>
            <consortium name="EnsemblPlants"/>
        </authorList>
    </citation>
    <scope>IDENTIFICATION</scope>
</reference>